<feature type="domain" description="NADP-dependent oxidoreductase" evidence="2">
    <location>
        <begin position="22"/>
        <end position="292"/>
    </location>
</feature>
<dbReference type="InterPro" id="IPR050791">
    <property type="entry name" value="Aldo-Keto_reductase"/>
</dbReference>
<dbReference type="RefSeq" id="WP_093854753.1">
    <property type="nucleotide sequence ID" value="NZ_JAVRER010000001.1"/>
</dbReference>
<dbReference type="PRINTS" id="PR00069">
    <property type="entry name" value="ALDKETRDTASE"/>
</dbReference>
<reference evidence="4" key="1">
    <citation type="submission" date="2023-07" db="EMBL/GenBank/DDBJ databases">
        <title>30 novel species of actinomycetes from the DSMZ collection.</title>
        <authorList>
            <person name="Nouioui I."/>
        </authorList>
    </citation>
    <scope>NUCLEOTIDE SEQUENCE [LARGE SCALE GENOMIC DNA]</scope>
    <source>
        <strain evidence="4">DSM 41982</strain>
    </source>
</reference>
<dbReference type="InterPro" id="IPR020471">
    <property type="entry name" value="AKR"/>
</dbReference>
<accession>A0ABD5DZU0</accession>
<keyword evidence="1" id="KW-0560">Oxidoreductase</keyword>
<proteinExistence type="predicted"/>
<dbReference type="InterPro" id="IPR036812">
    <property type="entry name" value="NAD(P)_OxRdtase_dom_sf"/>
</dbReference>
<evidence type="ECO:0000313" key="4">
    <source>
        <dbReference type="Proteomes" id="UP001183607"/>
    </source>
</evidence>
<dbReference type="AlphaFoldDB" id="A0ABD5DZU0"/>
<dbReference type="CDD" id="cd19088">
    <property type="entry name" value="AKR_AKR13B1"/>
    <property type="match status" value="1"/>
</dbReference>
<dbReference type="Gene3D" id="3.20.20.100">
    <property type="entry name" value="NADP-dependent oxidoreductase domain"/>
    <property type="match status" value="1"/>
</dbReference>
<dbReference type="InterPro" id="IPR023210">
    <property type="entry name" value="NADP_OxRdtase_dom"/>
</dbReference>
<organism evidence="3 4">
    <name type="scientific">Streptomyces evansiae</name>
    <dbReference type="NCBI Taxonomy" id="3075535"/>
    <lineage>
        <taxon>Bacteria</taxon>
        <taxon>Bacillati</taxon>
        <taxon>Actinomycetota</taxon>
        <taxon>Actinomycetes</taxon>
        <taxon>Kitasatosporales</taxon>
        <taxon>Streptomycetaceae</taxon>
        <taxon>Streptomyces</taxon>
    </lineage>
</organism>
<dbReference type="PANTHER" id="PTHR43625">
    <property type="entry name" value="AFLATOXIN B1 ALDEHYDE REDUCTASE"/>
    <property type="match status" value="1"/>
</dbReference>
<evidence type="ECO:0000256" key="1">
    <source>
        <dbReference type="ARBA" id="ARBA00023002"/>
    </source>
</evidence>
<comment type="caution">
    <text evidence="3">The sequence shown here is derived from an EMBL/GenBank/DDBJ whole genome shotgun (WGS) entry which is preliminary data.</text>
</comment>
<dbReference type="SUPFAM" id="SSF51430">
    <property type="entry name" value="NAD(P)-linked oxidoreductase"/>
    <property type="match status" value="1"/>
</dbReference>
<name>A0ABD5DZU0_9ACTN</name>
<gene>
    <name evidence="3" type="ORF">RM574_00250</name>
</gene>
<dbReference type="PANTHER" id="PTHR43625:SF40">
    <property type="entry name" value="ALDO-KETO REDUCTASE YAKC [NADP(+)]"/>
    <property type="match status" value="1"/>
</dbReference>
<dbReference type="GO" id="GO:0016491">
    <property type="term" value="F:oxidoreductase activity"/>
    <property type="evidence" value="ECO:0007669"/>
    <property type="project" value="UniProtKB-KW"/>
</dbReference>
<protein>
    <submittedName>
        <fullName evidence="3">Aldo/keto reductase</fullName>
    </submittedName>
</protein>
<evidence type="ECO:0000259" key="2">
    <source>
        <dbReference type="Pfam" id="PF00248"/>
    </source>
</evidence>
<sequence length="294" mass="31600">MTTTTAAESGTWALGGDLPVHRMGFGAMRLTGTAPFHQGVPRDREQSIRVLRRAVELGVDHIDTAAFYFSRTRSANELINAALSPYADHLVIATKVGPVRNVRGEFAEPARPDELRGHVEENLRQLGRDHMDLVYLRLMGQDSLAEHFGALAELREAGLVRHLGISNIRPGHLEEALGIAPVAAVQNPYAIDRRDDETLALCGEHGIAFVPFFAAAKPGREAQGGGEEHAAVLDVARAHGVSATQVRHAWVLGRGDHVLAIAGTGDVGHLEENVAAGALRLTEDEVRRLDAVAG</sequence>
<dbReference type="EMBL" id="JAVRER010000001">
    <property type="protein sequence ID" value="MDT0413912.1"/>
    <property type="molecule type" value="Genomic_DNA"/>
</dbReference>
<dbReference type="Proteomes" id="UP001183607">
    <property type="component" value="Unassembled WGS sequence"/>
</dbReference>
<dbReference type="Pfam" id="PF00248">
    <property type="entry name" value="Aldo_ket_red"/>
    <property type="match status" value="1"/>
</dbReference>
<evidence type="ECO:0000313" key="3">
    <source>
        <dbReference type="EMBL" id="MDT0413912.1"/>
    </source>
</evidence>